<gene>
    <name evidence="1" type="ORF">G2W53_035373</name>
</gene>
<comment type="caution">
    <text evidence="1">The sequence shown here is derived from an EMBL/GenBank/DDBJ whole genome shotgun (WGS) entry which is preliminary data.</text>
</comment>
<evidence type="ECO:0000313" key="2">
    <source>
        <dbReference type="Proteomes" id="UP000634136"/>
    </source>
</evidence>
<sequence length="46" mass="5328">MMRFEHFAFNQKPNNLGAQGPVIWASTQKADSERGRFGFWDPKESL</sequence>
<accession>A0A834SQA1</accession>
<keyword evidence="2" id="KW-1185">Reference proteome</keyword>
<protein>
    <submittedName>
        <fullName evidence="1">Uncharacterized protein</fullName>
    </submittedName>
</protein>
<dbReference type="AlphaFoldDB" id="A0A834SQA1"/>
<dbReference type="Proteomes" id="UP000634136">
    <property type="component" value="Unassembled WGS sequence"/>
</dbReference>
<organism evidence="1 2">
    <name type="scientific">Senna tora</name>
    <dbReference type="NCBI Taxonomy" id="362788"/>
    <lineage>
        <taxon>Eukaryota</taxon>
        <taxon>Viridiplantae</taxon>
        <taxon>Streptophyta</taxon>
        <taxon>Embryophyta</taxon>
        <taxon>Tracheophyta</taxon>
        <taxon>Spermatophyta</taxon>
        <taxon>Magnoliopsida</taxon>
        <taxon>eudicotyledons</taxon>
        <taxon>Gunneridae</taxon>
        <taxon>Pentapetalae</taxon>
        <taxon>rosids</taxon>
        <taxon>fabids</taxon>
        <taxon>Fabales</taxon>
        <taxon>Fabaceae</taxon>
        <taxon>Caesalpinioideae</taxon>
        <taxon>Cassia clade</taxon>
        <taxon>Senna</taxon>
    </lineage>
</organism>
<name>A0A834SQA1_9FABA</name>
<dbReference type="EMBL" id="JAAIUW010000011">
    <property type="protein sequence ID" value="KAF7808630.1"/>
    <property type="molecule type" value="Genomic_DNA"/>
</dbReference>
<reference evidence="1" key="1">
    <citation type="submission" date="2020-09" db="EMBL/GenBank/DDBJ databases">
        <title>Genome-Enabled Discovery of Anthraquinone Biosynthesis in Senna tora.</title>
        <authorList>
            <person name="Kang S.-H."/>
            <person name="Pandey R.P."/>
            <person name="Lee C.-M."/>
            <person name="Sim J.-S."/>
            <person name="Jeong J.-T."/>
            <person name="Choi B.-S."/>
            <person name="Jung M."/>
            <person name="Ginzburg D."/>
            <person name="Zhao K."/>
            <person name="Won S.Y."/>
            <person name="Oh T.-J."/>
            <person name="Yu Y."/>
            <person name="Kim N.-H."/>
            <person name="Lee O.R."/>
            <person name="Lee T.-H."/>
            <person name="Bashyal P."/>
            <person name="Kim T.-S."/>
            <person name="Lee W.-H."/>
            <person name="Kawkins C."/>
            <person name="Kim C.-K."/>
            <person name="Kim J.S."/>
            <person name="Ahn B.O."/>
            <person name="Rhee S.Y."/>
            <person name="Sohng J.K."/>
        </authorList>
    </citation>
    <scope>NUCLEOTIDE SEQUENCE</scope>
    <source>
        <tissue evidence="1">Leaf</tissue>
    </source>
</reference>
<proteinExistence type="predicted"/>
<evidence type="ECO:0000313" key="1">
    <source>
        <dbReference type="EMBL" id="KAF7808630.1"/>
    </source>
</evidence>